<name>A0ABT9VS95_9BACI</name>
<keyword evidence="4" id="KW-0233">DNA recombination</keyword>
<dbReference type="Pfam" id="PF01609">
    <property type="entry name" value="DDE_Tnp_1"/>
    <property type="match status" value="1"/>
</dbReference>
<keyword evidence="3" id="KW-0238">DNA-binding</keyword>
<dbReference type="SUPFAM" id="SSF53098">
    <property type="entry name" value="Ribonuclease H-like"/>
    <property type="match status" value="1"/>
</dbReference>
<feature type="domain" description="Transposase IS4-like" evidence="5">
    <location>
        <begin position="3"/>
        <end position="210"/>
    </location>
</feature>
<gene>
    <name evidence="6" type="ORF">J2S06_002984</name>
</gene>
<evidence type="ECO:0000256" key="3">
    <source>
        <dbReference type="ARBA" id="ARBA00023125"/>
    </source>
</evidence>
<dbReference type="InterPro" id="IPR002559">
    <property type="entry name" value="Transposase_11"/>
</dbReference>
<accession>A0ABT9VS95</accession>
<dbReference type="PANTHER" id="PTHR33258:SF1">
    <property type="entry name" value="TRANSPOSASE INSL FOR INSERTION SEQUENCE ELEMENT IS186A-RELATED"/>
    <property type="match status" value="1"/>
</dbReference>
<evidence type="ECO:0000259" key="5">
    <source>
        <dbReference type="Pfam" id="PF01609"/>
    </source>
</evidence>
<evidence type="ECO:0000313" key="7">
    <source>
        <dbReference type="Proteomes" id="UP001225646"/>
    </source>
</evidence>
<comment type="similarity">
    <text evidence="1">Belongs to the transposase 11 family.</text>
</comment>
<dbReference type="Proteomes" id="UP001225646">
    <property type="component" value="Unassembled WGS sequence"/>
</dbReference>
<dbReference type="InterPro" id="IPR047952">
    <property type="entry name" value="Transpos_IS4"/>
</dbReference>
<protein>
    <submittedName>
        <fullName evidence="6">IS4 transposase</fullName>
    </submittedName>
</protein>
<dbReference type="InterPro" id="IPR012337">
    <property type="entry name" value="RNaseH-like_sf"/>
</dbReference>
<dbReference type="NCBIfam" id="NF033592">
    <property type="entry name" value="transpos_IS4_1"/>
    <property type="match status" value="1"/>
</dbReference>
<evidence type="ECO:0000313" key="6">
    <source>
        <dbReference type="EMBL" id="MDQ0163856.1"/>
    </source>
</evidence>
<evidence type="ECO:0000256" key="1">
    <source>
        <dbReference type="ARBA" id="ARBA00010075"/>
    </source>
</evidence>
<dbReference type="EMBL" id="JAUSTR010000027">
    <property type="protein sequence ID" value="MDQ0163856.1"/>
    <property type="molecule type" value="Genomic_DNA"/>
</dbReference>
<sequence>MKIIDSSTLPLNLTHYKWAKFRQTKAGVKLHLRLVFMDKDTVYPEKAVITTAKEHDRNQLEVLVDDQEAMYVFDRGYVDYERFDRMTDDGYFFVSRLKKNAVIREVYTFSLPDDCHVLSDKMVYIGTTQNRTENVFRLLEVMDTKGNLLRFITNRFDLKPEEISDIYRSRWAIELFFKWLKQHVEIKHFYGMSETAIQHQIFLALITYCLHVLIQLKMKSKKSLLRITRWLKRALWNQLMIDCENLMGEPVHNLPFVVFALV</sequence>
<reference evidence="6 7" key="1">
    <citation type="submission" date="2023-07" db="EMBL/GenBank/DDBJ databases">
        <title>Genomic Encyclopedia of Type Strains, Phase IV (KMG-IV): sequencing the most valuable type-strain genomes for metagenomic binning, comparative biology and taxonomic classification.</title>
        <authorList>
            <person name="Goeker M."/>
        </authorList>
    </citation>
    <scope>NUCLEOTIDE SEQUENCE [LARGE SCALE GENOMIC DNA]</scope>
    <source>
        <strain evidence="6 7">DSM 19092</strain>
    </source>
</reference>
<evidence type="ECO:0000256" key="2">
    <source>
        <dbReference type="ARBA" id="ARBA00022578"/>
    </source>
</evidence>
<comment type="caution">
    <text evidence="6">The sequence shown here is derived from an EMBL/GenBank/DDBJ whole genome shotgun (WGS) entry which is preliminary data.</text>
</comment>
<keyword evidence="2" id="KW-0815">Transposition</keyword>
<proteinExistence type="inferred from homology"/>
<keyword evidence="7" id="KW-1185">Reference proteome</keyword>
<organism evidence="6 7">
    <name type="scientific">Aeribacillus alveayuensis</name>
    <dbReference type="NCBI Taxonomy" id="279215"/>
    <lineage>
        <taxon>Bacteria</taxon>
        <taxon>Bacillati</taxon>
        <taxon>Bacillota</taxon>
        <taxon>Bacilli</taxon>
        <taxon>Bacillales</taxon>
        <taxon>Bacillaceae</taxon>
        <taxon>Aeribacillus</taxon>
    </lineage>
</organism>
<evidence type="ECO:0000256" key="4">
    <source>
        <dbReference type="ARBA" id="ARBA00023172"/>
    </source>
</evidence>
<dbReference type="PANTHER" id="PTHR33258">
    <property type="entry name" value="TRANSPOSASE INSL FOR INSERTION SEQUENCE ELEMENT IS186A-RELATED"/>
    <property type="match status" value="1"/>
</dbReference>